<evidence type="ECO:0000259" key="5">
    <source>
        <dbReference type="Pfam" id="PF00496"/>
    </source>
</evidence>
<gene>
    <name evidence="6" type="ORF">UFOPK2195_00126</name>
</gene>
<dbReference type="PIRSF" id="PIRSF002741">
    <property type="entry name" value="MppA"/>
    <property type="match status" value="1"/>
</dbReference>
<dbReference type="GO" id="GO:0015833">
    <property type="term" value="P:peptide transport"/>
    <property type="evidence" value="ECO:0007669"/>
    <property type="project" value="TreeGrafter"/>
</dbReference>
<keyword evidence="4" id="KW-0732">Signal</keyword>
<dbReference type="InterPro" id="IPR019546">
    <property type="entry name" value="TAT_signal_bac_arc"/>
</dbReference>
<dbReference type="InterPro" id="IPR039424">
    <property type="entry name" value="SBP_5"/>
</dbReference>
<name>A0A6J6K6F3_9ZZZZ</name>
<dbReference type="GO" id="GO:1904680">
    <property type="term" value="F:peptide transmembrane transporter activity"/>
    <property type="evidence" value="ECO:0007669"/>
    <property type="project" value="TreeGrafter"/>
</dbReference>
<dbReference type="PROSITE" id="PS51318">
    <property type="entry name" value="TAT"/>
    <property type="match status" value="1"/>
</dbReference>
<organism evidence="6">
    <name type="scientific">freshwater metagenome</name>
    <dbReference type="NCBI Taxonomy" id="449393"/>
    <lineage>
        <taxon>unclassified sequences</taxon>
        <taxon>metagenomes</taxon>
        <taxon>ecological metagenomes</taxon>
    </lineage>
</organism>
<dbReference type="EMBL" id="CAEZWH010000010">
    <property type="protein sequence ID" value="CAB4644458.1"/>
    <property type="molecule type" value="Genomic_DNA"/>
</dbReference>
<evidence type="ECO:0000256" key="2">
    <source>
        <dbReference type="ARBA" id="ARBA00005695"/>
    </source>
</evidence>
<keyword evidence="3" id="KW-0813">Transport</keyword>
<evidence type="ECO:0000256" key="1">
    <source>
        <dbReference type="ARBA" id="ARBA00004196"/>
    </source>
</evidence>
<reference evidence="6" key="1">
    <citation type="submission" date="2020-05" db="EMBL/GenBank/DDBJ databases">
        <authorList>
            <person name="Chiriac C."/>
            <person name="Salcher M."/>
            <person name="Ghai R."/>
            <person name="Kavagutti S V."/>
        </authorList>
    </citation>
    <scope>NUCLEOTIDE SEQUENCE</scope>
</reference>
<dbReference type="GO" id="GO:0042597">
    <property type="term" value="C:periplasmic space"/>
    <property type="evidence" value="ECO:0007669"/>
    <property type="project" value="UniProtKB-ARBA"/>
</dbReference>
<dbReference type="InterPro" id="IPR006311">
    <property type="entry name" value="TAT_signal"/>
</dbReference>
<dbReference type="Pfam" id="PF10518">
    <property type="entry name" value="TAT_signal"/>
    <property type="match status" value="1"/>
</dbReference>
<dbReference type="Pfam" id="PF00496">
    <property type="entry name" value="SBP_bac_5"/>
    <property type="match status" value="1"/>
</dbReference>
<dbReference type="GO" id="GO:0030313">
    <property type="term" value="C:cell envelope"/>
    <property type="evidence" value="ECO:0007669"/>
    <property type="project" value="UniProtKB-SubCell"/>
</dbReference>
<dbReference type="PANTHER" id="PTHR30290">
    <property type="entry name" value="PERIPLASMIC BINDING COMPONENT OF ABC TRANSPORTER"/>
    <property type="match status" value="1"/>
</dbReference>
<dbReference type="PANTHER" id="PTHR30290:SF10">
    <property type="entry name" value="PERIPLASMIC OLIGOPEPTIDE-BINDING PROTEIN-RELATED"/>
    <property type="match status" value="1"/>
</dbReference>
<comment type="similarity">
    <text evidence="2">Belongs to the bacterial solute-binding protein 5 family.</text>
</comment>
<proteinExistence type="inferred from homology"/>
<dbReference type="AlphaFoldDB" id="A0A6J6K6F3"/>
<evidence type="ECO:0000313" key="6">
    <source>
        <dbReference type="EMBL" id="CAB4644458.1"/>
    </source>
</evidence>
<dbReference type="Gene3D" id="3.10.105.10">
    <property type="entry name" value="Dipeptide-binding Protein, Domain 3"/>
    <property type="match status" value="1"/>
</dbReference>
<dbReference type="GO" id="GO:0043190">
    <property type="term" value="C:ATP-binding cassette (ABC) transporter complex"/>
    <property type="evidence" value="ECO:0007669"/>
    <property type="project" value="InterPro"/>
</dbReference>
<sequence>MGQGENMSAVEQTTEMVSTSKFSRRHFIQGAAVAGAGVALPMTGALGSSVAGAAPTTLRVAIGKIANAPTPFSTNDAGSLQILANVGEYLSWSNDKSEIVPRVAESWKASAGGKIWTFKIRQGITFHDGSALTADDVVWTFKSHLDPANKSNAAGKFKGILNSAGVQKVDKYTVKFELLAAVGTFPYLVAGTSYGLLIIKNGESGGPTWETKMNGCGPYIFESYVKGDRATFKKNPKYWDKTRQPKFDKLVTISFESQEAAVAQILTGNLDATTGISGATAAKINKKKIDLVNVKSVGHLMVHMRSDFGPFSVDKRVRQAAALTLDREGFLKGVLKGAGSVGNDNVMDPFPTADKSVKQRKKDIAAAKKLMAAAGSTGFKVDLSTYHRDDIDLLAPFLKSSWAEIGIDLNLGKISDSYYTAPWDANTAKKQESNFWLESNCGITEFGHRGAPAEYLTRVFRSNGDWNAAHIKDAALDAAIDEYNTATTPAKAMVASKKIQELSLDLSPYIIAYFEVRTSAVRKGLKGFYTNGMGQFDAAATA</sequence>
<evidence type="ECO:0000256" key="4">
    <source>
        <dbReference type="ARBA" id="ARBA00022729"/>
    </source>
</evidence>
<dbReference type="InterPro" id="IPR030678">
    <property type="entry name" value="Peptide/Ni-bd"/>
</dbReference>
<feature type="domain" description="Solute-binding protein family 5" evidence="5">
    <location>
        <begin position="98"/>
        <end position="426"/>
    </location>
</feature>
<dbReference type="InterPro" id="IPR000914">
    <property type="entry name" value="SBP_5_dom"/>
</dbReference>
<comment type="subcellular location">
    <subcellularLocation>
        <location evidence="1">Cell envelope</location>
    </subcellularLocation>
</comment>
<evidence type="ECO:0000256" key="3">
    <source>
        <dbReference type="ARBA" id="ARBA00022448"/>
    </source>
</evidence>
<dbReference type="SUPFAM" id="SSF53850">
    <property type="entry name" value="Periplasmic binding protein-like II"/>
    <property type="match status" value="1"/>
</dbReference>
<protein>
    <submittedName>
        <fullName evidence="6">Unannotated protein</fullName>
    </submittedName>
</protein>
<accession>A0A6J6K6F3</accession>
<dbReference type="Gene3D" id="3.40.190.10">
    <property type="entry name" value="Periplasmic binding protein-like II"/>
    <property type="match status" value="1"/>
</dbReference>